<dbReference type="AlphaFoldDB" id="A0A8W8IPJ6"/>
<dbReference type="EnsemblMetazoa" id="G15099.1">
    <property type="protein sequence ID" value="G15099.1:cds"/>
    <property type="gene ID" value="G15099"/>
</dbReference>
<dbReference type="SMART" id="SM00389">
    <property type="entry name" value="HOX"/>
    <property type="match status" value="1"/>
</dbReference>
<evidence type="ECO:0000256" key="3">
    <source>
        <dbReference type="ARBA" id="ARBA00023155"/>
    </source>
</evidence>
<dbReference type="Proteomes" id="UP000005408">
    <property type="component" value="Unassembled WGS sequence"/>
</dbReference>
<keyword evidence="4 5" id="KW-0539">Nucleus</keyword>
<keyword evidence="2 5" id="KW-0238">DNA-binding</keyword>
<dbReference type="GO" id="GO:0005634">
    <property type="term" value="C:nucleus"/>
    <property type="evidence" value="ECO:0007669"/>
    <property type="project" value="UniProtKB-SubCell"/>
</dbReference>
<dbReference type="SUPFAM" id="SSF46689">
    <property type="entry name" value="Homeodomain-like"/>
    <property type="match status" value="1"/>
</dbReference>
<feature type="region of interest" description="Disordered" evidence="7">
    <location>
        <begin position="286"/>
        <end position="331"/>
    </location>
</feature>
<proteinExistence type="predicted"/>
<sequence>MECRLNPRAAGSFLSSCHPRDVHFITTPRTWHPHIYDPPPKQPTPFLISHILGLSDQSKNRGEGKKLTKDCDSSPDSQEQTLRKSHYSTGGESFKDECKCGGCLSGLKENDNQQKSGSPVTNNNETMESEKRKKTDDCQSPEQTTKKKKARTTFTGRQIFELEKQFEQKKYLSSAERAEMATLLNVTETQVKIWFQNRRTKWKKQENISNAEAAEHKLSVEKGTHVQKAACAAGKQMADKPCHHSSPCSVVIKREDSHSSSSPSSSDDRSRETFMCCDNIKVEPLVEHDIKVENDEPEMSEDIDSSETGHDSLSTADQELAQEKDLPMEVH</sequence>
<evidence type="ECO:0000256" key="2">
    <source>
        <dbReference type="ARBA" id="ARBA00023125"/>
    </source>
</evidence>
<feature type="region of interest" description="Disordered" evidence="7">
    <location>
        <begin position="109"/>
        <end position="151"/>
    </location>
</feature>
<dbReference type="PANTHER" id="PTHR24340">
    <property type="entry name" value="HOMEOBOX PROTEIN NKX"/>
    <property type="match status" value="1"/>
</dbReference>
<organism evidence="9 10">
    <name type="scientific">Magallana gigas</name>
    <name type="common">Pacific oyster</name>
    <name type="synonym">Crassostrea gigas</name>
    <dbReference type="NCBI Taxonomy" id="29159"/>
    <lineage>
        <taxon>Eukaryota</taxon>
        <taxon>Metazoa</taxon>
        <taxon>Spiralia</taxon>
        <taxon>Lophotrochozoa</taxon>
        <taxon>Mollusca</taxon>
        <taxon>Bivalvia</taxon>
        <taxon>Autobranchia</taxon>
        <taxon>Pteriomorphia</taxon>
        <taxon>Ostreida</taxon>
        <taxon>Ostreoidea</taxon>
        <taxon>Ostreidae</taxon>
        <taxon>Magallana</taxon>
    </lineage>
</organism>
<feature type="compositionally biased region" description="Basic and acidic residues" evidence="7">
    <location>
        <begin position="58"/>
        <end position="72"/>
    </location>
</feature>
<keyword evidence="10" id="KW-1185">Reference proteome</keyword>
<dbReference type="PROSITE" id="PS50071">
    <property type="entry name" value="HOMEOBOX_2"/>
    <property type="match status" value="1"/>
</dbReference>
<evidence type="ECO:0000256" key="5">
    <source>
        <dbReference type="PROSITE-ProRule" id="PRU00108"/>
    </source>
</evidence>
<evidence type="ECO:0000256" key="4">
    <source>
        <dbReference type="ARBA" id="ARBA00023242"/>
    </source>
</evidence>
<feature type="compositionally biased region" description="Basic and acidic residues" evidence="7">
    <location>
        <begin position="321"/>
        <end position="331"/>
    </location>
</feature>
<dbReference type="Pfam" id="PF00046">
    <property type="entry name" value="Homeodomain"/>
    <property type="match status" value="1"/>
</dbReference>
<evidence type="ECO:0000313" key="9">
    <source>
        <dbReference type="EnsemblMetazoa" id="G15099.2:cds"/>
    </source>
</evidence>
<dbReference type="InterPro" id="IPR050394">
    <property type="entry name" value="Homeobox_NK-like"/>
</dbReference>
<comment type="subcellular location">
    <subcellularLocation>
        <location evidence="1 5 6">Nucleus</location>
    </subcellularLocation>
</comment>
<dbReference type="InterPro" id="IPR009057">
    <property type="entry name" value="Homeodomain-like_sf"/>
</dbReference>
<evidence type="ECO:0000313" key="10">
    <source>
        <dbReference type="Proteomes" id="UP000005408"/>
    </source>
</evidence>
<dbReference type="InterPro" id="IPR017970">
    <property type="entry name" value="Homeobox_CS"/>
</dbReference>
<dbReference type="PANTHER" id="PTHR24340:SF70">
    <property type="entry name" value="NK7.1, ISOFORM A"/>
    <property type="match status" value="1"/>
</dbReference>
<dbReference type="PROSITE" id="PS00027">
    <property type="entry name" value="HOMEOBOX_1"/>
    <property type="match status" value="1"/>
</dbReference>
<accession>A0A8W8IPJ6</accession>
<feature type="region of interest" description="Disordered" evidence="7">
    <location>
        <begin position="253"/>
        <end position="272"/>
    </location>
</feature>
<dbReference type="EnsemblMetazoa" id="G15099.3">
    <property type="protein sequence ID" value="G15099.3:cds"/>
    <property type="gene ID" value="G15099"/>
</dbReference>
<dbReference type="OMA" id="SSCHPRD"/>
<evidence type="ECO:0000259" key="8">
    <source>
        <dbReference type="PROSITE" id="PS50071"/>
    </source>
</evidence>
<dbReference type="GO" id="GO:0030154">
    <property type="term" value="P:cell differentiation"/>
    <property type="evidence" value="ECO:0007669"/>
    <property type="project" value="TreeGrafter"/>
</dbReference>
<feature type="DNA-binding region" description="Homeobox" evidence="5">
    <location>
        <begin position="147"/>
        <end position="206"/>
    </location>
</feature>
<feature type="region of interest" description="Disordered" evidence="7">
    <location>
        <begin position="56"/>
        <end position="92"/>
    </location>
</feature>
<evidence type="ECO:0000256" key="7">
    <source>
        <dbReference type="SAM" id="MobiDB-lite"/>
    </source>
</evidence>
<dbReference type="GO" id="GO:0000978">
    <property type="term" value="F:RNA polymerase II cis-regulatory region sequence-specific DNA binding"/>
    <property type="evidence" value="ECO:0007669"/>
    <property type="project" value="TreeGrafter"/>
</dbReference>
<protein>
    <recommendedName>
        <fullName evidence="8">Homeobox domain-containing protein</fullName>
    </recommendedName>
</protein>
<dbReference type="Gene3D" id="1.10.10.60">
    <property type="entry name" value="Homeodomain-like"/>
    <property type="match status" value="1"/>
</dbReference>
<dbReference type="OrthoDB" id="6159439at2759"/>
<feature type="domain" description="Homeobox" evidence="8">
    <location>
        <begin position="145"/>
        <end position="205"/>
    </location>
</feature>
<name>A0A8W8IPJ6_MAGGI</name>
<feature type="compositionally biased region" description="Polar residues" evidence="7">
    <location>
        <begin position="113"/>
        <end position="126"/>
    </location>
</feature>
<feature type="compositionally biased region" description="Basic and acidic residues" evidence="7">
    <location>
        <begin position="128"/>
        <end position="137"/>
    </location>
</feature>
<dbReference type="CDD" id="cd00086">
    <property type="entry name" value="homeodomain"/>
    <property type="match status" value="1"/>
</dbReference>
<dbReference type="GO" id="GO:0000981">
    <property type="term" value="F:DNA-binding transcription factor activity, RNA polymerase II-specific"/>
    <property type="evidence" value="ECO:0007669"/>
    <property type="project" value="InterPro"/>
</dbReference>
<evidence type="ECO:0000256" key="1">
    <source>
        <dbReference type="ARBA" id="ARBA00004123"/>
    </source>
</evidence>
<dbReference type="EnsemblMetazoa" id="G15099.2">
    <property type="protein sequence ID" value="G15099.2:cds"/>
    <property type="gene ID" value="G15099"/>
</dbReference>
<dbReference type="PRINTS" id="PR00024">
    <property type="entry name" value="HOMEOBOX"/>
</dbReference>
<dbReference type="InterPro" id="IPR020479">
    <property type="entry name" value="HD_metazoa"/>
</dbReference>
<feature type="compositionally biased region" description="Acidic residues" evidence="7">
    <location>
        <begin position="295"/>
        <end position="305"/>
    </location>
</feature>
<dbReference type="EnsemblMetazoa" id="G15099.4">
    <property type="protein sequence ID" value="G15099.4:cds"/>
    <property type="gene ID" value="G15099"/>
</dbReference>
<reference evidence="9" key="1">
    <citation type="submission" date="2022-08" db="UniProtKB">
        <authorList>
            <consortium name="EnsemblMetazoa"/>
        </authorList>
    </citation>
    <scope>IDENTIFICATION</scope>
    <source>
        <strain evidence="9">05x7-T-G4-1.051#20</strain>
    </source>
</reference>
<keyword evidence="3 5" id="KW-0371">Homeobox</keyword>
<dbReference type="InterPro" id="IPR001356">
    <property type="entry name" value="HD"/>
</dbReference>
<evidence type="ECO:0000256" key="6">
    <source>
        <dbReference type="RuleBase" id="RU000682"/>
    </source>
</evidence>